<reference evidence="2 3" key="1">
    <citation type="submission" date="2019-08" db="EMBL/GenBank/DDBJ databases">
        <title>In-depth cultivation of the pig gut microbiome towards novel bacterial diversity and tailored functional studies.</title>
        <authorList>
            <person name="Wylensek D."/>
            <person name="Hitch T.C.A."/>
            <person name="Clavel T."/>
        </authorList>
    </citation>
    <scope>NUCLEOTIDE SEQUENCE [LARGE SCALE GENOMIC DNA]</scope>
    <source>
        <strain evidence="2 3">WCA-380-WT-2B</strain>
    </source>
</reference>
<dbReference type="RefSeq" id="WP_154541953.1">
    <property type="nucleotide sequence ID" value="NZ_VULQ01000017.1"/>
</dbReference>
<keyword evidence="1" id="KW-0472">Membrane</keyword>
<feature type="transmembrane region" description="Helical" evidence="1">
    <location>
        <begin position="55"/>
        <end position="72"/>
    </location>
</feature>
<name>A0A6N7VGU8_9FIRM</name>
<dbReference type="Proteomes" id="UP000441925">
    <property type="component" value="Unassembled WGS sequence"/>
</dbReference>
<protein>
    <recommendedName>
        <fullName evidence="4">DUF5673 domain-containing protein</fullName>
    </recommendedName>
</protein>
<dbReference type="AlphaFoldDB" id="A0A6N7VGU8"/>
<evidence type="ECO:0000313" key="2">
    <source>
        <dbReference type="EMBL" id="MSS78665.1"/>
    </source>
</evidence>
<evidence type="ECO:0000256" key="1">
    <source>
        <dbReference type="SAM" id="Phobius"/>
    </source>
</evidence>
<evidence type="ECO:0000313" key="3">
    <source>
        <dbReference type="Proteomes" id="UP000441925"/>
    </source>
</evidence>
<keyword evidence="3" id="KW-1185">Reference proteome</keyword>
<comment type="caution">
    <text evidence="2">The sequence shown here is derived from an EMBL/GenBank/DDBJ whole genome shotgun (WGS) entry which is preliminary data.</text>
</comment>
<feature type="transmembrane region" description="Helical" evidence="1">
    <location>
        <begin position="25"/>
        <end position="49"/>
    </location>
</feature>
<gene>
    <name evidence="2" type="ORF">FYJ26_09770</name>
</gene>
<proteinExistence type="predicted"/>
<evidence type="ECO:0008006" key="4">
    <source>
        <dbReference type="Google" id="ProtNLM"/>
    </source>
</evidence>
<keyword evidence="1" id="KW-1133">Transmembrane helix</keyword>
<accession>A0A6N7VGU8</accession>
<keyword evidence="1" id="KW-0812">Transmembrane</keyword>
<sequence length="147" mass="17336">MKYIIICLLIFGIIYLMKIRKKIELLAFSRYIFSIISLGLFLILLLIIYKYSPTFIDFLIVSLISILFQLNIKLQGLSSGGLYVIKGSPFLSQFIEYRDIKNFEIIDKKSYLILRIRAYGTYFDLNFKKDELEKIKNFMSKVKDLES</sequence>
<dbReference type="EMBL" id="VULQ01000017">
    <property type="protein sequence ID" value="MSS78665.1"/>
    <property type="molecule type" value="Genomic_DNA"/>
</dbReference>
<organism evidence="2 3">
    <name type="scientific">Anaerococcus porci</name>
    <dbReference type="NCBI Taxonomy" id="2652269"/>
    <lineage>
        <taxon>Bacteria</taxon>
        <taxon>Bacillati</taxon>
        <taxon>Bacillota</taxon>
        <taxon>Tissierellia</taxon>
        <taxon>Tissierellales</taxon>
        <taxon>Peptoniphilaceae</taxon>
        <taxon>Anaerococcus</taxon>
    </lineage>
</organism>